<dbReference type="eggNOG" id="KOG2619">
    <property type="taxonomic scope" value="Eukaryota"/>
</dbReference>
<feature type="transmembrane region" description="Helical" evidence="14">
    <location>
        <begin position="1333"/>
        <end position="1354"/>
    </location>
</feature>
<dbReference type="GO" id="GO:0035434">
    <property type="term" value="P:copper ion transmembrane transport"/>
    <property type="evidence" value="ECO:0007669"/>
    <property type="project" value="UniProtKB-ARBA"/>
</dbReference>
<dbReference type="InterPro" id="IPR023298">
    <property type="entry name" value="ATPase_P-typ_TM_dom_sf"/>
</dbReference>
<dbReference type="InterPro" id="IPR023299">
    <property type="entry name" value="ATPase_P-typ_cyto_dom_N"/>
</dbReference>
<dbReference type="NCBIfam" id="TIGR01494">
    <property type="entry name" value="ATPase_P-type"/>
    <property type="match status" value="1"/>
</dbReference>
<dbReference type="PRINTS" id="PR00942">
    <property type="entry name" value="CUATPASEI"/>
</dbReference>
<dbReference type="InterPro" id="IPR055270">
    <property type="entry name" value="Glyco_tran_10_C"/>
</dbReference>
<comment type="caution">
    <text evidence="14">Lacks conserved residue(s) required for the propagation of feature annotation.</text>
</comment>
<dbReference type="Gene3D" id="3.40.1110.10">
    <property type="entry name" value="Calcium-transporting ATPase, cytoplasmic domain N"/>
    <property type="match status" value="1"/>
</dbReference>
<dbReference type="InterPro" id="IPR006122">
    <property type="entry name" value="HMA_Cu_ion-bd"/>
</dbReference>
<dbReference type="GO" id="GO:0005802">
    <property type="term" value="C:trans-Golgi network"/>
    <property type="evidence" value="ECO:0007669"/>
    <property type="project" value="UniProtKB-ARBA"/>
</dbReference>
<feature type="transmembrane region" description="Helical" evidence="14">
    <location>
        <begin position="683"/>
        <end position="702"/>
    </location>
</feature>
<feature type="domain" description="HMA" evidence="16">
    <location>
        <begin position="563"/>
        <end position="629"/>
    </location>
</feature>
<keyword evidence="14" id="KW-0333">Golgi apparatus</keyword>
<feature type="domain" description="HMA" evidence="16">
    <location>
        <begin position="8"/>
        <end position="74"/>
    </location>
</feature>
<dbReference type="InterPro" id="IPR044492">
    <property type="entry name" value="P_typ_ATPase_HD_dom"/>
</dbReference>
<dbReference type="STRING" id="7739.C3XW99"/>
<dbReference type="Gene3D" id="3.30.70.100">
    <property type="match status" value="7"/>
</dbReference>
<keyword evidence="10 14" id="KW-1133">Transmembrane helix</keyword>
<dbReference type="PANTHER" id="PTHR46594">
    <property type="entry name" value="P-TYPE CATION-TRANSPORTING ATPASE"/>
    <property type="match status" value="1"/>
</dbReference>
<dbReference type="eggNOG" id="KOG0207">
    <property type="taxonomic scope" value="Eukaryota"/>
</dbReference>
<dbReference type="GO" id="GO:0032580">
    <property type="term" value="C:Golgi cisterna membrane"/>
    <property type="evidence" value="ECO:0007669"/>
    <property type="project" value="UniProtKB-SubCell"/>
</dbReference>
<dbReference type="SUPFAM" id="SSF81660">
    <property type="entry name" value="Metal cation-transporting ATPase, ATP-binding domain N"/>
    <property type="match status" value="1"/>
</dbReference>
<dbReference type="PROSITE" id="PS50846">
    <property type="entry name" value="HMA_2"/>
    <property type="match status" value="7"/>
</dbReference>
<dbReference type="SUPFAM" id="SSF56784">
    <property type="entry name" value="HAD-like"/>
    <property type="match status" value="1"/>
</dbReference>
<dbReference type="GO" id="GO:0016887">
    <property type="term" value="F:ATP hydrolysis activity"/>
    <property type="evidence" value="ECO:0007669"/>
    <property type="project" value="InterPro"/>
</dbReference>
<name>C3XW99_BRAFL</name>
<dbReference type="InterPro" id="IPR038577">
    <property type="entry name" value="GT10-like_C_sf"/>
</dbReference>
<keyword evidence="11" id="KW-0186">Copper</keyword>
<protein>
    <recommendedName>
        <fullName evidence="14">Fucosyltransferase</fullName>
        <ecNumber evidence="14">2.4.1.-</ecNumber>
    </recommendedName>
</protein>
<keyword evidence="9" id="KW-1278">Translocase</keyword>
<feature type="transmembrane region" description="Helical" evidence="14">
    <location>
        <begin position="962"/>
        <end position="982"/>
    </location>
</feature>
<keyword evidence="4" id="KW-0479">Metal-binding</keyword>
<dbReference type="GO" id="GO:0005524">
    <property type="term" value="F:ATP binding"/>
    <property type="evidence" value="ECO:0007669"/>
    <property type="project" value="UniProtKB-KW"/>
</dbReference>
<dbReference type="InterPro" id="IPR027256">
    <property type="entry name" value="P-typ_ATPase_IB"/>
</dbReference>
<dbReference type="InterPro" id="IPR006121">
    <property type="entry name" value="HMA_dom"/>
</dbReference>
<dbReference type="Gene3D" id="3.40.50.11660">
    <property type="entry name" value="Glycosyl transferase family 10, C-terminal domain"/>
    <property type="match status" value="1"/>
</dbReference>
<feature type="domain" description="HMA" evidence="16">
    <location>
        <begin position="281"/>
        <end position="347"/>
    </location>
</feature>
<reference evidence="17" key="1">
    <citation type="journal article" date="2008" name="Nature">
        <title>The amphioxus genome and the evolution of the chordate karyotype.</title>
        <authorList>
            <consortium name="US DOE Joint Genome Institute (JGI-PGF)"/>
            <person name="Putnam N.H."/>
            <person name="Butts T."/>
            <person name="Ferrier D.E.K."/>
            <person name="Furlong R.F."/>
            <person name="Hellsten U."/>
            <person name="Kawashima T."/>
            <person name="Robinson-Rechavi M."/>
            <person name="Shoguchi E."/>
            <person name="Terry A."/>
            <person name="Yu J.-K."/>
            <person name="Benito-Gutierrez E.L."/>
            <person name="Dubchak I."/>
            <person name="Garcia-Fernandez J."/>
            <person name="Gibson-Brown J.J."/>
            <person name="Grigoriev I.V."/>
            <person name="Horton A.C."/>
            <person name="de Jong P.J."/>
            <person name="Jurka J."/>
            <person name="Kapitonov V.V."/>
            <person name="Kohara Y."/>
            <person name="Kuroki Y."/>
            <person name="Lindquist E."/>
            <person name="Lucas S."/>
            <person name="Osoegawa K."/>
            <person name="Pennacchio L.A."/>
            <person name="Salamov A.A."/>
            <person name="Satou Y."/>
            <person name="Sauka-Spengler T."/>
            <person name="Schmutz J."/>
            <person name="Shin-I T."/>
            <person name="Toyoda A."/>
            <person name="Bronner-Fraser M."/>
            <person name="Fujiyama A."/>
            <person name="Holland L.Z."/>
            <person name="Holland P.W.H."/>
            <person name="Satoh N."/>
            <person name="Rokhsar D.S."/>
        </authorList>
    </citation>
    <scope>NUCLEOTIDE SEQUENCE [LARGE SCALE GENOMIC DNA]</scope>
    <source>
        <strain evidence="17">S238N-H82</strain>
        <tissue evidence="17">Testes</tissue>
    </source>
</reference>
<dbReference type="SFLD" id="SFLDS00003">
    <property type="entry name" value="Haloacid_Dehalogenase"/>
    <property type="match status" value="1"/>
</dbReference>
<proteinExistence type="inferred from homology"/>
<evidence type="ECO:0000256" key="10">
    <source>
        <dbReference type="ARBA" id="ARBA00022989"/>
    </source>
</evidence>
<evidence type="ECO:0000256" key="4">
    <source>
        <dbReference type="ARBA" id="ARBA00022723"/>
    </source>
</evidence>
<dbReference type="InterPro" id="IPR017969">
    <property type="entry name" value="Heavy-metal-associated_CS"/>
</dbReference>
<feature type="region of interest" description="Disordered" evidence="15">
    <location>
        <begin position="218"/>
        <end position="251"/>
    </location>
</feature>
<comment type="similarity">
    <text evidence="14">Belongs to the glycosyltransferase 10 family.</text>
</comment>
<evidence type="ECO:0000313" key="17">
    <source>
        <dbReference type="EMBL" id="EEN67633.1"/>
    </source>
</evidence>
<keyword evidence="5" id="KW-0677">Repeat</keyword>
<dbReference type="SFLD" id="SFLDG00002">
    <property type="entry name" value="C1.7:_P-type_atpase_like"/>
    <property type="match status" value="1"/>
</dbReference>
<dbReference type="PRINTS" id="PR00119">
    <property type="entry name" value="CATATPASE"/>
</dbReference>
<evidence type="ECO:0000256" key="11">
    <source>
        <dbReference type="ARBA" id="ARBA00023008"/>
    </source>
</evidence>
<keyword evidence="2" id="KW-0813">Transport</keyword>
<dbReference type="InterPro" id="IPR023214">
    <property type="entry name" value="HAD_sf"/>
</dbReference>
<dbReference type="InterPro" id="IPR036412">
    <property type="entry name" value="HAD-like_sf"/>
</dbReference>
<evidence type="ECO:0000256" key="7">
    <source>
        <dbReference type="ARBA" id="ARBA00022796"/>
    </source>
</evidence>
<dbReference type="Gene3D" id="2.70.150.10">
    <property type="entry name" value="Calcium-transporting ATPase, cytoplasmic transduction domain A"/>
    <property type="match status" value="1"/>
</dbReference>
<dbReference type="PROSITE" id="PS00154">
    <property type="entry name" value="ATPASE_E1_E2"/>
    <property type="match status" value="1"/>
</dbReference>
<dbReference type="FunFam" id="3.40.50.11660:FF:000011">
    <property type="entry name" value="Uncharacterized protein"/>
    <property type="match status" value="1"/>
</dbReference>
<sequence length="1683" mass="183048">MASQEGVVTTVIGVQGMTCNSCVQNIQGYVGQQEGVIHIKVSLADNNATIQYDPAKTSPTKLRDVIDDMGFEASLPSSTAQVVIGIEGMTCNSCVQTIEGMISKMEGVESIKVSLAEKQGRVTYDASKTTPEAIREAVDDMGFDAFVQDRAQGEQKKVKIKVEGMTCNSCVESIEKVMSSVEGVKTIKVSLEDKEAVIDFDPQQTDPTLLRDGIDNMGFDASLESSQSPSTTTTSRKVPTIPPPASRQPASTVAVNIPSDPWVKMEQDSQTLQPATLSTASTVVIGVEGMHCKSCVRKIEDAMADHSGLHSIKVSLENKNAAVSYDASQTNPESLARGIAFEGFTCFLPGSSNPITKETGEQTVVIGIQGMTCNSCVQSIEGRMATFTGVKSIRVSLGNANGTIVYEPSEVSAEELREAIDDMGFEASLPGQSAPMSLSKPGASPQKKKDDFTVHFRKGAVVKTELGLEEVELGTAEESARTADQMDKCFVEVTGMTCASCVSTIERNLEKETGVKSVLVSLMAGKAEVKFDPCYTTPSEIAKKIADLGFGATIIESQGIGEGRVQLAITGMTCSSCVHTIESNMRRKPGVLEVSVALATERGQFVYDPEVTGPRHIIEMIKELGFDASLTTEEKKGSLDHKASIQKWRTAFLFSFIFGLPVMIIMIYYMATGHSRKPLFRGVSLENLLFLILATPVQIFGGRHFYVTAYKSLKHKSTNMDVLIMLSTTIAYVYSVIVLIIAVIENPGLSPKTFFDVPPMLLTFISLGRWLEHIAKGKTSEALAKLMSLQATEATLVELGKDGSVVSEQQIDVELVQRGDILRVAPGAKVPVDGEVIDGTSTADESLITGESMPVPKKPGSKVIGGTINQHGALLIEATHVGADTTLAQIVKLVEEAQTSKAPIQRFADKLSGYFVPTICAISLITLFVWIGIGMGDPELIDPNFTSERHDIISEAEIAVQFAFRCAITVLSIACPCALGLATPTAVMVGTGVGAQNGILIKGGEPLEFAHKVKTVIFDKTGTITHGVPRVMRTALFVEPAVCTLRLLLAIVGTAEQSSEHPIASAIVKHVREMLCIESLGKASDFQAVPGCGLRCTVSGIESVLQASSQSVDSSNHSNMVNTDGRQTSAEDTPAIIEPPAAIEPQGAAAPQEYRILVGNREWMQRNGINVRDEVDETMKEHEEKGQTAVLISIDGTLVGMIAVADTVKSEAALAVYTLKRMGLDVYLLTGDNKRTARAIAKQVGITQVFAEVLPSHKVAKIQQVQAQNRVVAMVGDGVNDSPALAQADVGIAIGTGTDVAVEAADVVLIRNDLLDVVAAMDLSRHTVRRIRLNFVFALIYNMIGVPIAAGVFLPVGFVLMPWMASAAMAASSVSVVTSSLFLKFWRKTDPDTLERPIMSSGDVFVTVGSEEPVVESPRETVLDSIKRNISQISLDRKSNGSAGSNRTLDRKSLLEGEDEGDYDCPHFTRHHDWASYGGVFNWTMTYRNDSDIYMPWGHITQLYEEISKRPDTLGRHYPKQKDKLVIWYVSNCYKHLSRFAYASELMKYIQVDVFGGCGKDYCGGREKDCFTNHLRQYKFYLAFENFKCIEYITEKFWHNGLKHDAVPVVLGAPRSDYERFAPSNSFIHVDDFKSPRALANYLMYLSRHNDKYMQYFAWKTNPPKNLPPYKGDWCELCKKLVQ</sequence>
<evidence type="ECO:0000256" key="6">
    <source>
        <dbReference type="ARBA" id="ARBA00022741"/>
    </source>
</evidence>
<dbReference type="Gene3D" id="3.40.50.1000">
    <property type="entry name" value="HAD superfamily/HAD-like"/>
    <property type="match status" value="1"/>
</dbReference>
<dbReference type="NCBIfam" id="TIGR00003">
    <property type="entry name" value="copper ion binding protein"/>
    <property type="match status" value="6"/>
</dbReference>
<dbReference type="FunFam" id="3.30.70.100:FF:000001">
    <property type="entry name" value="ATPase copper transporting beta"/>
    <property type="match status" value="7"/>
</dbReference>
<dbReference type="EMBL" id="GG666471">
    <property type="protein sequence ID" value="EEN67633.1"/>
    <property type="molecule type" value="Genomic_DNA"/>
</dbReference>
<evidence type="ECO:0000256" key="5">
    <source>
        <dbReference type="ARBA" id="ARBA00022737"/>
    </source>
</evidence>
<keyword evidence="8" id="KW-0067">ATP-binding</keyword>
<feature type="domain" description="HMA" evidence="16">
    <location>
        <begin position="487"/>
        <end position="553"/>
    </location>
</feature>
<dbReference type="CDD" id="cd00371">
    <property type="entry name" value="HMA"/>
    <property type="match status" value="7"/>
</dbReference>
<dbReference type="SUPFAM" id="SSF55008">
    <property type="entry name" value="HMA, heavy metal-associated domain"/>
    <property type="match status" value="7"/>
</dbReference>
<evidence type="ECO:0000256" key="1">
    <source>
        <dbReference type="ARBA" id="ARBA00004166"/>
    </source>
</evidence>
<evidence type="ECO:0000256" key="3">
    <source>
        <dbReference type="ARBA" id="ARBA00022692"/>
    </source>
</evidence>
<keyword evidence="12" id="KW-0406">Ion transport</keyword>
<evidence type="ECO:0000259" key="16">
    <source>
        <dbReference type="PROSITE" id="PS50846"/>
    </source>
</evidence>
<dbReference type="SUPFAM" id="SSF81653">
    <property type="entry name" value="Calcium ATPase, transduction domain A"/>
    <property type="match status" value="1"/>
</dbReference>
<dbReference type="Pfam" id="PF00403">
    <property type="entry name" value="HMA"/>
    <property type="match status" value="7"/>
</dbReference>
<dbReference type="FunFam" id="3.40.50.1000:FF:000031">
    <property type="entry name" value="Probable copper-transporting ATPase HMA5"/>
    <property type="match status" value="1"/>
</dbReference>
<dbReference type="GO" id="GO:0005507">
    <property type="term" value="F:copper ion binding"/>
    <property type="evidence" value="ECO:0007669"/>
    <property type="project" value="InterPro"/>
</dbReference>
<dbReference type="InterPro" id="IPR036163">
    <property type="entry name" value="HMA_dom_sf"/>
</dbReference>
<keyword evidence="6" id="KW-0547">Nucleotide-binding</keyword>
<dbReference type="Pfam" id="PF00852">
    <property type="entry name" value="Glyco_transf_10"/>
    <property type="match status" value="1"/>
</dbReference>
<evidence type="ECO:0000256" key="15">
    <source>
        <dbReference type="SAM" id="MobiDB-lite"/>
    </source>
</evidence>
<organism>
    <name type="scientific">Branchiostoma floridae</name>
    <name type="common">Florida lancelet</name>
    <name type="synonym">Amphioxus</name>
    <dbReference type="NCBI Taxonomy" id="7739"/>
    <lineage>
        <taxon>Eukaryota</taxon>
        <taxon>Metazoa</taxon>
        <taxon>Chordata</taxon>
        <taxon>Cephalochordata</taxon>
        <taxon>Leptocardii</taxon>
        <taxon>Amphioxiformes</taxon>
        <taxon>Branchiostomatidae</taxon>
        <taxon>Branchiostoma</taxon>
    </lineage>
</organism>
<dbReference type="InParanoid" id="C3XW99"/>
<keyword evidence="7" id="KW-0187">Copper transport</keyword>
<keyword evidence="14" id="KW-0808">Transferase</keyword>
<keyword evidence="14" id="KW-0328">Glycosyltransferase</keyword>
<dbReference type="SUPFAM" id="SSF53756">
    <property type="entry name" value="UDP-Glycosyltransferase/glycogen phosphorylase"/>
    <property type="match status" value="1"/>
</dbReference>
<dbReference type="InterPro" id="IPR008250">
    <property type="entry name" value="ATPase_P-typ_transduc_dom_A_sf"/>
</dbReference>
<dbReference type="FunFam" id="3.40.1110.10:FF:000150">
    <property type="entry name" value="ATP7, isoform B"/>
    <property type="match status" value="1"/>
</dbReference>
<keyword evidence="13 14" id="KW-0472">Membrane</keyword>
<dbReference type="FunFam" id="2.70.150.10:FF:000002">
    <property type="entry name" value="Copper-transporting ATPase 1, putative"/>
    <property type="match status" value="1"/>
</dbReference>
<dbReference type="SUPFAM" id="SSF81665">
    <property type="entry name" value="Calcium ATPase, transmembrane domain M"/>
    <property type="match status" value="1"/>
</dbReference>
<dbReference type="NCBIfam" id="TIGR01525">
    <property type="entry name" value="ATPase-IB_hvy"/>
    <property type="match status" value="1"/>
</dbReference>
<dbReference type="CDD" id="cd02094">
    <property type="entry name" value="P-type_ATPase_Cu-like"/>
    <property type="match status" value="1"/>
</dbReference>
<feature type="domain" description="HMA" evidence="16">
    <location>
        <begin position="362"/>
        <end position="428"/>
    </location>
</feature>
<dbReference type="GO" id="GO:0019829">
    <property type="term" value="F:ATPase-coupled monoatomic cation transmembrane transporter activity"/>
    <property type="evidence" value="ECO:0007669"/>
    <property type="project" value="InterPro"/>
</dbReference>
<feature type="region of interest" description="Disordered" evidence="15">
    <location>
        <begin position="429"/>
        <end position="449"/>
    </location>
</feature>
<dbReference type="SFLD" id="SFLDF00027">
    <property type="entry name" value="p-type_atpase"/>
    <property type="match status" value="1"/>
</dbReference>
<evidence type="ECO:0000256" key="13">
    <source>
        <dbReference type="ARBA" id="ARBA00023136"/>
    </source>
</evidence>
<feature type="transmembrane region" description="Helical" evidence="14">
    <location>
        <begin position="911"/>
        <end position="933"/>
    </location>
</feature>
<dbReference type="InterPro" id="IPR018303">
    <property type="entry name" value="ATPase_P-typ_P_site"/>
</dbReference>
<evidence type="ECO:0000256" key="12">
    <source>
        <dbReference type="ARBA" id="ARBA00023065"/>
    </source>
</evidence>
<dbReference type="UniPathway" id="UPA00378"/>
<dbReference type="GO" id="GO:0016757">
    <property type="term" value="F:glycosyltransferase activity"/>
    <property type="evidence" value="ECO:0007669"/>
    <property type="project" value="UniProtKB-UniRule"/>
</dbReference>
<evidence type="ECO:0000256" key="14">
    <source>
        <dbReference type="RuleBase" id="RU003832"/>
    </source>
</evidence>
<evidence type="ECO:0000256" key="8">
    <source>
        <dbReference type="ARBA" id="ARBA00022840"/>
    </source>
</evidence>
<feature type="compositionally biased region" description="Low complexity" evidence="15">
    <location>
        <begin position="222"/>
        <end position="235"/>
    </location>
</feature>
<dbReference type="InterPro" id="IPR059000">
    <property type="entry name" value="ATPase_P-type_domA"/>
</dbReference>
<feature type="transmembrane region" description="Helical" evidence="14">
    <location>
        <begin position="722"/>
        <end position="744"/>
    </location>
</feature>
<accession>C3XW99</accession>
<gene>
    <name evidence="17" type="ORF">BRAFLDRAFT_63720</name>
</gene>
<feature type="transmembrane region" description="Helical" evidence="14">
    <location>
        <begin position="1360"/>
        <end position="1383"/>
    </location>
</feature>
<dbReference type="EC" id="2.4.1.-" evidence="14"/>
<feature type="domain" description="HMA" evidence="16">
    <location>
        <begin position="156"/>
        <end position="222"/>
    </location>
</feature>
<dbReference type="Pfam" id="PF00122">
    <property type="entry name" value="E1-E2_ATPase"/>
    <property type="match status" value="1"/>
</dbReference>
<dbReference type="InterPro" id="IPR001757">
    <property type="entry name" value="P_typ_ATPase"/>
</dbReference>
<keyword evidence="3 14" id="KW-0812">Transmembrane</keyword>
<feature type="transmembrane region" description="Helical" evidence="14">
    <location>
        <begin position="651"/>
        <end position="671"/>
    </location>
</feature>
<dbReference type="Pfam" id="PF00702">
    <property type="entry name" value="Hydrolase"/>
    <property type="match status" value="1"/>
</dbReference>
<feature type="domain" description="HMA" evidence="16">
    <location>
        <begin position="80"/>
        <end position="146"/>
    </location>
</feature>
<dbReference type="PROSITE" id="PS01047">
    <property type="entry name" value="HMA_1"/>
    <property type="match status" value="3"/>
</dbReference>
<dbReference type="PANTHER" id="PTHR46594:SF4">
    <property type="entry name" value="P-TYPE CATION-TRANSPORTING ATPASE"/>
    <property type="match status" value="1"/>
</dbReference>
<evidence type="ECO:0000256" key="2">
    <source>
        <dbReference type="ARBA" id="ARBA00022448"/>
    </source>
</evidence>
<evidence type="ECO:0000256" key="9">
    <source>
        <dbReference type="ARBA" id="ARBA00022967"/>
    </source>
</evidence>
<comment type="subcellular location">
    <subcellularLocation>
        <location evidence="14">Golgi apparatus</location>
        <location evidence="14">Golgi stack membrane</location>
        <topology evidence="14">Single-pass type II membrane protein</topology>
    </subcellularLocation>
    <subcellularLocation>
        <location evidence="1">Golgi apparatus</location>
        <location evidence="1">trans-Golgi network membrane</location>
        <topology evidence="1">Multi-pass membrane protein</topology>
    </subcellularLocation>
</comment>